<dbReference type="InterPro" id="IPR001951">
    <property type="entry name" value="Histone_H4"/>
</dbReference>
<reference evidence="12" key="1">
    <citation type="submission" date="2013-02" db="EMBL/GenBank/DDBJ databases">
        <authorList>
            <person name="Hughes D."/>
        </authorList>
    </citation>
    <scope>NUCLEOTIDE SEQUENCE</scope>
    <source>
        <strain>Durham</strain>
        <strain evidence="12">NC isolate 2 -- Noor lab</strain>
    </source>
</reference>
<dbReference type="GO" id="GO:0003677">
    <property type="term" value="F:DNA binding"/>
    <property type="evidence" value="ECO:0007669"/>
    <property type="project" value="UniProtKB-KW"/>
</dbReference>
<dbReference type="EnsemblMetazoa" id="MESCA009917-RA">
    <property type="protein sequence ID" value="MESCA009917-PA"/>
    <property type="gene ID" value="MESCA009917"/>
</dbReference>
<accession>T1H163</accession>
<evidence type="ECO:0000256" key="4">
    <source>
        <dbReference type="ARBA" id="ARBA00006564"/>
    </source>
</evidence>
<evidence type="ECO:0000256" key="3">
    <source>
        <dbReference type="ARBA" id="ARBA00004286"/>
    </source>
</evidence>
<dbReference type="HOGENOM" id="CLU_2530058_0_0_1"/>
<evidence type="ECO:0000313" key="12">
    <source>
        <dbReference type="Proteomes" id="UP000015102"/>
    </source>
</evidence>
<evidence type="ECO:0000256" key="6">
    <source>
        <dbReference type="ARBA" id="ARBA00022454"/>
    </source>
</evidence>
<dbReference type="GO" id="GO:0046982">
    <property type="term" value="F:protein heterodimerization activity"/>
    <property type="evidence" value="ECO:0007669"/>
    <property type="project" value="InterPro"/>
</dbReference>
<comment type="subunit">
    <text evidence="10">The nucleosome is a histone octamer containing two molecules each of H2A, H2B, H3 and H4 assembled in one H3-H4 heterotetramer and two H2A-H2B heterodimers. The octamer wraps approximately 147 bp of DNA.</text>
</comment>
<keyword evidence="12" id="KW-1185">Reference proteome</keyword>
<keyword evidence="7 10" id="KW-0238">DNA-binding</keyword>
<evidence type="ECO:0000256" key="1">
    <source>
        <dbReference type="ARBA" id="ARBA00002001"/>
    </source>
</evidence>
<comment type="function">
    <text evidence="1 10">Core component of nucleosome. Nucleosomes wrap and compact DNA into chromatin, limiting DNA accessibility to the cellular machineries which require DNA as a template. Histones thereby play a central role in transcription regulation, DNA repair, DNA replication and chromosomal stability. DNA accessibility is regulated via a complex set of post-translational modifications of histones, also called histone code, and nucleosome remodeling.</text>
</comment>
<comment type="subcellular location">
    <subcellularLocation>
        <location evidence="3">Chromosome</location>
    </subcellularLocation>
    <subcellularLocation>
        <location evidence="2">Nucleus</location>
    </subcellularLocation>
</comment>
<dbReference type="PRINTS" id="PR00623">
    <property type="entry name" value="HISTONEH4"/>
</dbReference>
<dbReference type="AlphaFoldDB" id="T1H163"/>
<evidence type="ECO:0000256" key="2">
    <source>
        <dbReference type="ARBA" id="ARBA00004123"/>
    </source>
</evidence>
<keyword evidence="6 10" id="KW-0158">Chromosome</keyword>
<evidence type="ECO:0000256" key="5">
    <source>
        <dbReference type="ARBA" id="ARBA00020836"/>
    </source>
</evidence>
<dbReference type="SMART" id="SM00417">
    <property type="entry name" value="H4"/>
    <property type="match status" value="1"/>
</dbReference>
<proteinExistence type="inferred from homology"/>
<keyword evidence="9 10" id="KW-0544">Nucleosome core</keyword>
<keyword evidence="8 10" id="KW-0539">Nucleus</keyword>
<dbReference type="GO" id="GO:0000786">
    <property type="term" value="C:nucleosome"/>
    <property type="evidence" value="ECO:0007669"/>
    <property type="project" value="UniProtKB-KW"/>
</dbReference>
<dbReference type="SUPFAM" id="SSF47113">
    <property type="entry name" value="Histone-fold"/>
    <property type="match status" value="1"/>
</dbReference>
<dbReference type="Gene3D" id="1.10.20.10">
    <property type="entry name" value="Histone, subunit A"/>
    <property type="match status" value="1"/>
</dbReference>
<protein>
    <recommendedName>
        <fullName evidence="5 10">Histone H4</fullName>
    </recommendedName>
</protein>
<comment type="similarity">
    <text evidence="4 10">Belongs to the histone H4 family.</text>
</comment>
<dbReference type="GO" id="GO:0005634">
    <property type="term" value="C:nucleus"/>
    <property type="evidence" value="ECO:0007669"/>
    <property type="project" value="UniProtKB-SubCell"/>
</dbReference>
<dbReference type="InterPro" id="IPR009072">
    <property type="entry name" value="Histone-fold"/>
</dbReference>
<dbReference type="EMBL" id="CAQQ02172790">
    <property type="status" value="NOT_ANNOTATED_CDS"/>
    <property type="molecule type" value="Genomic_DNA"/>
</dbReference>
<organism evidence="11 12">
    <name type="scientific">Megaselia scalaris</name>
    <name type="common">Humpbacked fly</name>
    <name type="synonym">Phora scalaris</name>
    <dbReference type="NCBI Taxonomy" id="36166"/>
    <lineage>
        <taxon>Eukaryota</taxon>
        <taxon>Metazoa</taxon>
        <taxon>Ecdysozoa</taxon>
        <taxon>Arthropoda</taxon>
        <taxon>Hexapoda</taxon>
        <taxon>Insecta</taxon>
        <taxon>Pterygota</taxon>
        <taxon>Neoptera</taxon>
        <taxon>Endopterygota</taxon>
        <taxon>Diptera</taxon>
        <taxon>Brachycera</taxon>
        <taxon>Muscomorpha</taxon>
        <taxon>Platypezoidea</taxon>
        <taxon>Phoridae</taxon>
        <taxon>Megaseliini</taxon>
        <taxon>Megaselia</taxon>
    </lineage>
</organism>
<dbReference type="PANTHER" id="PTHR10484">
    <property type="entry name" value="HISTONE H4"/>
    <property type="match status" value="1"/>
</dbReference>
<reference evidence="11" key="2">
    <citation type="submission" date="2015-06" db="UniProtKB">
        <authorList>
            <consortium name="EnsemblMetazoa"/>
        </authorList>
    </citation>
    <scope>IDENTIFICATION</scope>
</reference>
<evidence type="ECO:0000256" key="10">
    <source>
        <dbReference type="RuleBase" id="RU000528"/>
    </source>
</evidence>
<evidence type="ECO:0000256" key="9">
    <source>
        <dbReference type="ARBA" id="ARBA00023269"/>
    </source>
</evidence>
<dbReference type="Proteomes" id="UP000015102">
    <property type="component" value="Unassembled WGS sequence"/>
</dbReference>
<evidence type="ECO:0000256" key="8">
    <source>
        <dbReference type="ARBA" id="ARBA00023242"/>
    </source>
</evidence>
<dbReference type="GO" id="GO:0030527">
    <property type="term" value="F:structural constituent of chromatin"/>
    <property type="evidence" value="ECO:0007669"/>
    <property type="project" value="InterPro"/>
</dbReference>
<evidence type="ECO:0000313" key="11">
    <source>
        <dbReference type="EnsemblMetazoa" id="MESCA009917-PA"/>
    </source>
</evidence>
<sequence length="84" mass="9728">MLPFSAKPTQNVCFIGVDTEGCKHRLRPPFSTSTYPRNDQKVFLESFIRDAVTYTQNPKRKTVTVMDVFYTLKRQGRTWYGFGG</sequence>
<dbReference type="EMBL" id="CAQQ02172789">
    <property type="status" value="NOT_ANNOTATED_CDS"/>
    <property type="molecule type" value="Genomic_DNA"/>
</dbReference>
<name>T1H163_MEGSC</name>
<evidence type="ECO:0000256" key="7">
    <source>
        <dbReference type="ARBA" id="ARBA00023125"/>
    </source>
</evidence>
<dbReference type="STRING" id="36166.T1H163"/>